<keyword evidence="5 6" id="KW-0694">RNA-binding</keyword>
<dbReference type="InterPro" id="IPR020568">
    <property type="entry name" value="Ribosomal_Su5_D2-typ_SF"/>
</dbReference>
<proteinExistence type="inferred from homology"/>
<dbReference type="OrthoDB" id="9810867at2"/>
<comment type="similarity">
    <text evidence="6">Belongs to the RnpA family.</text>
</comment>
<evidence type="ECO:0000256" key="3">
    <source>
        <dbReference type="ARBA" id="ARBA00022759"/>
    </source>
</evidence>
<name>A0A1M6D1P8_9FIRM</name>
<evidence type="ECO:0000256" key="4">
    <source>
        <dbReference type="ARBA" id="ARBA00022801"/>
    </source>
</evidence>
<protein>
    <recommendedName>
        <fullName evidence="6 7">Ribonuclease P protein component</fullName>
        <shortName evidence="6">RNase P protein</shortName>
        <shortName evidence="6">RNaseP protein</shortName>
        <ecNumber evidence="6 7">3.1.26.5</ecNumber>
    </recommendedName>
    <alternativeName>
        <fullName evidence="6">Protein C5</fullName>
    </alternativeName>
</protein>
<evidence type="ECO:0000256" key="2">
    <source>
        <dbReference type="ARBA" id="ARBA00022722"/>
    </source>
</evidence>
<comment type="subunit">
    <text evidence="6">Consists of a catalytic RNA component (M1 or rnpB) and a protein subunit.</text>
</comment>
<sequence length="114" mass="13334">MAMEILKKKKDFQRVYRRGHSVASNVLVLYLSRNRGQGRRFGFSVSKKTGKAVVRNRVRRVLREICRLNEGWFPQDHDVVIIARREAVGKNFHDLAAQLYHLTRRAARKMTLKG</sequence>
<keyword evidence="2 6" id="KW-0540">Nuclease</keyword>
<evidence type="ECO:0000256" key="5">
    <source>
        <dbReference type="ARBA" id="ARBA00022884"/>
    </source>
</evidence>
<dbReference type="RefSeq" id="WP_072867471.1">
    <property type="nucleotide sequence ID" value="NZ_FQZM01000009.1"/>
</dbReference>
<dbReference type="Pfam" id="PF00825">
    <property type="entry name" value="Ribonuclease_P"/>
    <property type="match status" value="1"/>
</dbReference>
<comment type="function">
    <text evidence="6">RNaseP catalyzes the removal of the 5'-leader sequence from pre-tRNA to produce the mature 5'-terminus. It can also cleave other RNA substrates such as 4.5S RNA. The protein component plays an auxiliary but essential role in vivo by binding to the 5'-leader sequence and broadening the substrate specificity of the ribozyme.</text>
</comment>
<dbReference type="InterPro" id="IPR000100">
    <property type="entry name" value="RNase_P"/>
</dbReference>
<dbReference type="GO" id="GO:0042781">
    <property type="term" value="F:3'-tRNA processing endoribonuclease activity"/>
    <property type="evidence" value="ECO:0007669"/>
    <property type="project" value="TreeGrafter"/>
</dbReference>
<dbReference type="InterPro" id="IPR014721">
    <property type="entry name" value="Ribsml_uS5_D2-typ_fold_subgr"/>
</dbReference>
<evidence type="ECO:0000313" key="9">
    <source>
        <dbReference type="Proteomes" id="UP000184529"/>
    </source>
</evidence>
<reference evidence="9" key="1">
    <citation type="submission" date="2016-11" db="EMBL/GenBank/DDBJ databases">
        <authorList>
            <person name="Varghese N."/>
            <person name="Submissions S."/>
        </authorList>
    </citation>
    <scope>NUCLEOTIDE SEQUENCE [LARGE SCALE GENOMIC DNA]</scope>
    <source>
        <strain evidence="9">DSM 16057</strain>
    </source>
</reference>
<dbReference type="EMBL" id="FQZM01000009">
    <property type="protein sequence ID" value="SHI67166.1"/>
    <property type="molecule type" value="Genomic_DNA"/>
</dbReference>
<dbReference type="PANTHER" id="PTHR33992:SF1">
    <property type="entry name" value="RIBONUCLEASE P PROTEIN COMPONENT"/>
    <property type="match status" value="1"/>
</dbReference>
<keyword evidence="3 6" id="KW-0255">Endonuclease</keyword>
<keyword evidence="1 6" id="KW-0819">tRNA processing</keyword>
<comment type="catalytic activity">
    <reaction evidence="6">
        <text>Endonucleolytic cleavage of RNA, removing 5'-extranucleotides from tRNA precursor.</text>
        <dbReference type="EC" id="3.1.26.5"/>
    </reaction>
</comment>
<dbReference type="GO" id="GO:0030677">
    <property type="term" value="C:ribonuclease P complex"/>
    <property type="evidence" value="ECO:0007669"/>
    <property type="project" value="TreeGrafter"/>
</dbReference>
<dbReference type="Gene3D" id="3.30.230.10">
    <property type="match status" value="1"/>
</dbReference>
<dbReference type="NCBIfam" id="TIGR00188">
    <property type="entry name" value="rnpA"/>
    <property type="match status" value="1"/>
</dbReference>
<dbReference type="SUPFAM" id="SSF54211">
    <property type="entry name" value="Ribosomal protein S5 domain 2-like"/>
    <property type="match status" value="1"/>
</dbReference>
<dbReference type="HAMAP" id="MF_00227">
    <property type="entry name" value="RNase_P"/>
    <property type="match status" value="1"/>
</dbReference>
<accession>A0A1M6D1P8</accession>
<keyword evidence="4 6" id="KW-0378">Hydrolase</keyword>
<dbReference type="GO" id="GO:0004526">
    <property type="term" value="F:ribonuclease P activity"/>
    <property type="evidence" value="ECO:0007669"/>
    <property type="project" value="UniProtKB-UniRule"/>
</dbReference>
<dbReference type="GO" id="GO:0000049">
    <property type="term" value="F:tRNA binding"/>
    <property type="evidence" value="ECO:0007669"/>
    <property type="project" value="UniProtKB-UniRule"/>
</dbReference>
<dbReference type="Proteomes" id="UP000184529">
    <property type="component" value="Unassembled WGS sequence"/>
</dbReference>
<evidence type="ECO:0000256" key="1">
    <source>
        <dbReference type="ARBA" id="ARBA00022694"/>
    </source>
</evidence>
<evidence type="ECO:0000256" key="7">
    <source>
        <dbReference type="NCBIfam" id="TIGR00188"/>
    </source>
</evidence>
<evidence type="ECO:0000313" key="8">
    <source>
        <dbReference type="EMBL" id="SHI67166.1"/>
    </source>
</evidence>
<dbReference type="EC" id="3.1.26.5" evidence="6 7"/>
<dbReference type="AlphaFoldDB" id="A0A1M6D1P8"/>
<dbReference type="STRING" id="1121432.SAMN02745219_00794"/>
<keyword evidence="9" id="KW-1185">Reference proteome</keyword>
<gene>
    <name evidence="6" type="primary">rnpA</name>
    <name evidence="8" type="ORF">SAMN02745219_00794</name>
</gene>
<dbReference type="PANTHER" id="PTHR33992">
    <property type="entry name" value="RIBONUCLEASE P PROTEIN COMPONENT"/>
    <property type="match status" value="1"/>
</dbReference>
<dbReference type="GO" id="GO:0001682">
    <property type="term" value="P:tRNA 5'-leader removal"/>
    <property type="evidence" value="ECO:0007669"/>
    <property type="project" value="UniProtKB-UniRule"/>
</dbReference>
<organism evidence="8 9">
    <name type="scientific">Desulfofundulus thermosubterraneus DSM 16057</name>
    <dbReference type="NCBI Taxonomy" id="1121432"/>
    <lineage>
        <taxon>Bacteria</taxon>
        <taxon>Bacillati</taxon>
        <taxon>Bacillota</taxon>
        <taxon>Clostridia</taxon>
        <taxon>Eubacteriales</taxon>
        <taxon>Peptococcaceae</taxon>
        <taxon>Desulfofundulus</taxon>
    </lineage>
</organism>
<evidence type="ECO:0000256" key="6">
    <source>
        <dbReference type="HAMAP-Rule" id="MF_00227"/>
    </source>
</evidence>